<dbReference type="Proteomes" id="UP000039865">
    <property type="component" value="Unassembled WGS sequence"/>
</dbReference>
<feature type="compositionally biased region" description="Basic and acidic residues" evidence="3">
    <location>
        <begin position="31"/>
        <end position="42"/>
    </location>
</feature>
<evidence type="ECO:0000313" key="5">
    <source>
        <dbReference type="EMBL" id="CDW76211.1"/>
    </source>
</evidence>
<dbReference type="OrthoDB" id="289777at2759"/>
<evidence type="ECO:0000313" key="6">
    <source>
        <dbReference type="Proteomes" id="UP000039865"/>
    </source>
</evidence>
<dbReference type="GO" id="GO:0005634">
    <property type="term" value="C:nucleus"/>
    <property type="evidence" value="ECO:0007669"/>
    <property type="project" value="UniProtKB-SubCell"/>
</dbReference>
<feature type="region of interest" description="Disordered" evidence="3">
    <location>
        <begin position="183"/>
        <end position="211"/>
    </location>
</feature>
<name>A0A078A1T7_STYLE</name>
<dbReference type="AlphaFoldDB" id="A0A078A1T7"/>
<dbReference type="PROSITE" id="PS51017">
    <property type="entry name" value="CCT"/>
    <property type="match status" value="1"/>
</dbReference>
<feature type="compositionally biased region" description="Low complexity" evidence="3">
    <location>
        <begin position="267"/>
        <end position="276"/>
    </location>
</feature>
<proteinExistence type="predicted"/>
<evidence type="ECO:0000256" key="3">
    <source>
        <dbReference type="SAM" id="MobiDB-lite"/>
    </source>
</evidence>
<dbReference type="InterPro" id="IPR010402">
    <property type="entry name" value="CCT_domain"/>
</dbReference>
<feature type="region of interest" description="Disordered" evidence="3">
    <location>
        <begin position="24"/>
        <end position="57"/>
    </location>
</feature>
<feature type="region of interest" description="Disordered" evidence="3">
    <location>
        <begin position="239"/>
        <end position="285"/>
    </location>
</feature>
<feature type="domain" description="CCT" evidence="4">
    <location>
        <begin position="288"/>
        <end position="330"/>
    </location>
</feature>
<dbReference type="PANTHER" id="PTHR31319:SF77">
    <property type="entry name" value="ZINC FINGER PROTEIN CONSTANS-LIKE 4"/>
    <property type="match status" value="1"/>
</dbReference>
<evidence type="ECO:0000259" key="4">
    <source>
        <dbReference type="PROSITE" id="PS51017"/>
    </source>
</evidence>
<accession>A0A078A1T7</accession>
<evidence type="ECO:0000256" key="2">
    <source>
        <dbReference type="ARBA" id="ARBA00023242"/>
    </source>
</evidence>
<evidence type="ECO:0000256" key="1">
    <source>
        <dbReference type="ARBA" id="ARBA00004123"/>
    </source>
</evidence>
<dbReference type="InterPro" id="IPR045281">
    <property type="entry name" value="CONSTANS-like"/>
</dbReference>
<keyword evidence="6" id="KW-1185">Reference proteome</keyword>
<dbReference type="InParanoid" id="A0A078A1T7"/>
<dbReference type="EMBL" id="CCKQ01005058">
    <property type="protein sequence ID" value="CDW76211.1"/>
    <property type="molecule type" value="Genomic_DNA"/>
</dbReference>
<comment type="subcellular location">
    <subcellularLocation>
        <location evidence="1">Nucleus</location>
    </subcellularLocation>
</comment>
<sequence>MIKQLPTRLPPTQSSISPFIKLQAGQQDNHQSLEQRKLRAQSDDSSSMDDCDSQTSPINKQLKSLKLMGADLGSAEYGTQRSRFHSNHTNNEADFNDKHNDLTNIIGTDGISNLNKVKVESFQNKSLNHSSNDRSEQDKNTFLENKIAKPKPIQMFPPLSLMGTSTTNLIQLMILKSQQQKFMQQSQQSASQRDRGRSFDDLNASTTNTSSANKFIKSPQLIGQDVNYNKFSALGKYQHGQGLTQSSPDELYGYYGGGSDDGRRDQSCSSSNGSSCEGMMGPLSRDSKNERVLKYWEKKKRRKSQRFVRYECRKNLAEKRFRFQGRFVKADQLEKLDPEQVYNPNVKIEPKTKPIFKVTKSQSRKSSFSGGSGGSTLGEQKYLQDIERQADMMNLFTPTDFNMIIPSIINPAEQQRQKVHDTAFGIPGFVPPENKYLPGGHNQRGQDFFKNVSGGICVNNQFQNVAVNNLNQRNLGLYTQNKLENLQNECYYEPPLFE</sequence>
<organism evidence="5 6">
    <name type="scientific">Stylonychia lemnae</name>
    <name type="common">Ciliate</name>
    <dbReference type="NCBI Taxonomy" id="5949"/>
    <lineage>
        <taxon>Eukaryota</taxon>
        <taxon>Sar</taxon>
        <taxon>Alveolata</taxon>
        <taxon>Ciliophora</taxon>
        <taxon>Intramacronucleata</taxon>
        <taxon>Spirotrichea</taxon>
        <taxon>Stichotrichia</taxon>
        <taxon>Sporadotrichida</taxon>
        <taxon>Oxytrichidae</taxon>
        <taxon>Stylonychinae</taxon>
        <taxon>Stylonychia</taxon>
    </lineage>
</organism>
<reference evidence="5 6" key="1">
    <citation type="submission" date="2014-06" db="EMBL/GenBank/DDBJ databases">
        <authorList>
            <person name="Swart Estienne"/>
        </authorList>
    </citation>
    <scope>NUCLEOTIDE SEQUENCE [LARGE SCALE GENOMIC DNA]</scope>
    <source>
        <strain evidence="5 6">130c</strain>
    </source>
</reference>
<dbReference type="Pfam" id="PF06203">
    <property type="entry name" value="CCT"/>
    <property type="match status" value="1"/>
</dbReference>
<dbReference type="PANTHER" id="PTHR31319">
    <property type="entry name" value="ZINC FINGER PROTEIN CONSTANS-LIKE 4"/>
    <property type="match status" value="1"/>
</dbReference>
<keyword evidence="2" id="KW-0539">Nucleus</keyword>
<gene>
    <name evidence="5" type="primary">Contig16051.g17101</name>
    <name evidence="5" type="ORF">STYLEM_5210</name>
</gene>
<protein>
    <submittedName>
        <fullName evidence="5">C14c577g12199</fullName>
    </submittedName>
</protein>